<dbReference type="EMBL" id="LT607750">
    <property type="protein sequence ID" value="SCG56267.1"/>
    <property type="molecule type" value="Genomic_DNA"/>
</dbReference>
<dbReference type="InterPro" id="IPR015943">
    <property type="entry name" value="WD40/YVTN_repeat-like_dom_sf"/>
</dbReference>
<evidence type="ECO:0000313" key="2">
    <source>
        <dbReference type="EMBL" id="SCG56267.1"/>
    </source>
</evidence>
<dbReference type="AlphaFoldDB" id="A0A1C5ID33"/>
<dbReference type="InterPro" id="IPR011044">
    <property type="entry name" value="Quino_amine_DH_bsu"/>
</dbReference>
<dbReference type="SMART" id="SM00564">
    <property type="entry name" value="PQQ"/>
    <property type="match status" value="4"/>
</dbReference>
<feature type="chain" id="PRO_5008718600" description="PQQ-like domain-containing protein" evidence="1">
    <location>
        <begin position="29"/>
        <end position="671"/>
    </location>
</feature>
<organism evidence="2 3">
    <name type="scientific">Micromonospora echinaurantiaca</name>
    <dbReference type="NCBI Taxonomy" id="47857"/>
    <lineage>
        <taxon>Bacteria</taxon>
        <taxon>Bacillati</taxon>
        <taxon>Actinomycetota</taxon>
        <taxon>Actinomycetes</taxon>
        <taxon>Micromonosporales</taxon>
        <taxon>Micromonosporaceae</taxon>
        <taxon>Micromonospora</taxon>
    </lineage>
</organism>
<gene>
    <name evidence="2" type="ORF">GA0070609_3141</name>
</gene>
<dbReference type="InterPro" id="IPR018391">
    <property type="entry name" value="PQQ_b-propeller_rpt"/>
</dbReference>
<name>A0A1C5ID33_9ACTN</name>
<dbReference type="SUPFAM" id="SSF50969">
    <property type="entry name" value="YVTN repeat-like/Quinoprotein amine dehydrogenase"/>
    <property type="match status" value="1"/>
</dbReference>
<reference evidence="2 3" key="1">
    <citation type="submission" date="2016-06" db="EMBL/GenBank/DDBJ databases">
        <authorList>
            <person name="Kjaerup R.B."/>
            <person name="Dalgaard T.S."/>
            <person name="Juul-Madsen H.R."/>
        </authorList>
    </citation>
    <scope>NUCLEOTIDE SEQUENCE [LARGE SCALE GENOMIC DNA]</scope>
    <source>
        <strain evidence="2 3">DSM 43904</strain>
    </source>
</reference>
<evidence type="ECO:0008006" key="4">
    <source>
        <dbReference type="Google" id="ProtNLM"/>
    </source>
</evidence>
<dbReference type="Proteomes" id="UP000198217">
    <property type="component" value="Chromosome I"/>
</dbReference>
<dbReference type="RefSeq" id="WP_157748182.1">
    <property type="nucleotide sequence ID" value="NZ_LT607750.1"/>
</dbReference>
<feature type="signal peptide" evidence="1">
    <location>
        <begin position="1"/>
        <end position="28"/>
    </location>
</feature>
<evidence type="ECO:0000313" key="3">
    <source>
        <dbReference type="Proteomes" id="UP000198217"/>
    </source>
</evidence>
<dbReference type="InterPro" id="IPR011047">
    <property type="entry name" value="Quinoprotein_ADH-like_sf"/>
</dbReference>
<protein>
    <recommendedName>
        <fullName evidence="4">PQQ-like domain-containing protein</fullName>
    </recommendedName>
</protein>
<evidence type="ECO:0000256" key="1">
    <source>
        <dbReference type="SAM" id="SignalP"/>
    </source>
</evidence>
<sequence>MRYRSTLIALAAATTMVSTLLTPATASAAPTPPVTVEDHGVIPLTAVTAAGAASGNMPDGSARTWTVVSGEPAYLAEIDPLTGNVIATYPLDGAGGAWGVEIAADGTVWVASYGNGNLYYLPYQAAAAVKAGQATPDTSFLWQVDTDANGVAYTGTFEGFAGGSTLPGAHVVAYDKSTGRWRDYGILGDQYTYVRSTAVVGDKVYAGTGTQAALFEIDIASGDKRQIPLPDGRADCQFTYELATSGTDLFVRFECTKKNIGYVYDTVTGSWKAGPWNDYLMQRVGRDSAGNTYIALLDGGVPVLHRYAPDGTLTNLGVKMGTKVGVVTSGGAEYVVGAYGKVLQYYNLTTGDHAELAPALQGTPVAPRSATLGPTGQVHVGGYFSGGFASYSPGQDTWTFDPRLGQAENLVTVGDRLYAGVYPGAKIFEVDPTRPLTNGNPAQVFDLTASGQDRPFAMADAGGLLAVGTVPGYGQLQSSLTIYDPATGKVDTYFDLIKDQSILTLTYADGILYGGTSIYGGNGIAPTQQNARVFAFSMATRELLWSQEVVGHAQVTAAAVTSGSQVWAATNGTLFAFERNTGRQTYSKTVRAFDWDNFSGGTWQADTLSYNAADGYLYGSVGDTVVRIKPVGQRELFVVPNAKGNWLVLDGQRTYWVDGQRLKSVRWPVSN</sequence>
<dbReference type="SUPFAM" id="SSF50998">
    <property type="entry name" value="Quinoprotein alcohol dehydrogenase-like"/>
    <property type="match status" value="1"/>
</dbReference>
<keyword evidence="3" id="KW-1185">Reference proteome</keyword>
<dbReference type="Gene3D" id="2.130.10.10">
    <property type="entry name" value="YVTN repeat-like/Quinoprotein amine dehydrogenase"/>
    <property type="match status" value="1"/>
</dbReference>
<accession>A0A1C5ID33</accession>
<keyword evidence="1" id="KW-0732">Signal</keyword>
<proteinExistence type="predicted"/>